<dbReference type="PIRSF" id="PIRSF003095">
    <property type="entry name" value="Trigger_factor"/>
    <property type="match status" value="1"/>
</dbReference>
<keyword evidence="6 9" id="KW-0143">Chaperone</keyword>
<dbReference type="GO" id="GO:0043335">
    <property type="term" value="P:protein unfolding"/>
    <property type="evidence" value="ECO:0007669"/>
    <property type="project" value="TreeGrafter"/>
</dbReference>
<dbReference type="SMR" id="A0A0F7XN91"/>
<dbReference type="EMBL" id="LN847057">
    <property type="protein sequence ID" value="CRI42973.1"/>
    <property type="molecule type" value="Genomic_DNA"/>
</dbReference>
<dbReference type="GO" id="GO:0044183">
    <property type="term" value="F:protein folding chaperone"/>
    <property type="evidence" value="ECO:0007669"/>
    <property type="project" value="TreeGrafter"/>
</dbReference>
<dbReference type="InterPro" id="IPR037041">
    <property type="entry name" value="Trigger_fac_C_sf"/>
</dbReference>
<evidence type="ECO:0000256" key="9">
    <source>
        <dbReference type="HAMAP-Rule" id="MF_00303"/>
    </source>
</evidence>
<evidence type="ECO:0000259" key="12">
    <source>
        <dbReference type="Pfam" id="PF05698"/>
    </source>
</evidence>
<reference evidence="20" key="1">
    <citation type="submission" date="2015-05" db="EMBL/GenBank/DDBJ databases">
        <authorList>
            <person name="Rattei Thomas"/>
        </authorList>
    </citation>
    <scope>NUCLEOTIDE SEQUENCE</scope>
    <source>
        <strain evidence="13">CV15</strain>
        <strain evidence="14">CWL029c</strain>
        <strain evidence="16">DC9</strain>
        <strain evidence="15">GiD</strain>
        <strain evidence="17">H12</strain>
        <strain evidence="18">MUL2216</strain>
        <strain evidence="19">Panola</strain>
        <strain evidence="21">PB1</strain>
        <strain evidence="20">U1271</strain>
        <strain evidence="22">UZG1</strain>
        <strain evidence="23">Wien2</strain>
        <strain evidence="24">YK41</strain>
    </source>
</reference>
<proteinExistence type="inferred from homology"/>
<dbReference type="EMBL" id="LN847201">
    <property type="protein sequence ID" value="CRI44090.1"/>
    <property type="molecule type" value="Genomic_DNA"/>
</dbReference>
<dbReference type="GO" id="GO:0043022">
    <property type="term" value="F:ribosome binding"/>
    <property type="evidence" value="ECO:0007669"/>
    <property type="project" value="TreeGrafter"/>
</dbReference>
<keyword evidence="7 9" id="KW-0413">Isomerase</keyword>
<evidence type="ECO:0000256" key="6">
    <source>
        <dbReference type="ARBA" id="ARBA00023186"/>
    </source>
</evidence>
<feature type="coiled-coil region" evidence="10">
    <location>
        <begin position="270"/>
        <end position="301"/>
    </location>
</feature>
<evidence type="ECO:0000256" key="4">
    <source>
        <dbReference type="ARBA" id="ARBA00016902"/>
    </source>
</evidence>
<comment type="catalytic activity">
    <reaction evidence="1 9">
        <text>[protein]-peptidylproline (omega=180) = [protein]-peptidylproline (omega=0)</text>
        <dbReference type="Rhea" id="RHEA:16237"/>
        <dbReference type="Rhea" id="RHEA-COMP:10747"/>
        <dbReference type="Rhea" id="RHEA-COMP:10748"/>
        <dbReference type="ChEBI" id="CHEBI:83833"/>
        <dbReference type="ChEBI" id="CHEBI:83834"/>
        <dbReference type="EC" id="5.2.1.8"/>
    </reaction>
</comment>
<comment type="domain">
    <text evidence="9">Consists of 3 domains; the N-terminus binds the ribosome, the middle domain has PPIase activity, while the C-terminus has intrinsic chaperone activity on its own.</text>
</comment>
<dbReference type="HAMAP" id="MF_00303">
    <property type="entry name" value="Trigger_factor_Tig"/>
    <property type="match status" value="1"/>
</dbReference>
<dbReference type="Gene3D" id="3.10.50.40">
    <property type="match status" value="1"/>
</dbReference>
<dbReference type="PANTHER" id="PTHR30560:SF3">
    <property type="entry name" value="TRIGGER FACTOR-LIKE PROTEIN TIG, CHLOROPLASTIC"/>
    <property type="match status" value="1"/>
</dbReference>
<dbReference type="NCBIfam" id="TIGR00115">
    <property type="entry name" value="tig"/>
    <property type="match status" value="1"/>
</dbReference>
<keyword evidence="9" id="KW-0963">Cytoplasm</keyword>
<name>A0A0F7XN91_CHLPN</name>
<comment type="similarity">
    <text evidence="2 9">Belongs to the FKBP-type PPIase family. Tig subfamily.</text>
</comment>
<evidence type="ECO:0000256" key="7">
    <source>
        <dbReference type="ARBA" id="ARBA00023235"/>
    </source>
</evidence>
<evidence type="ECO:0000313" key="13">
    <source>
        <dbReference type="EMBL" id="CRI38487.1"/>
    </source>
</evidence>
<dbReference type="InterPro" id="IPR005215">
    <property type="entry name" value="Trig_fac"/>
</dbReference>
<dbReference type="PATRIC" id="fig|83558.13.peg.894"/>
<evidence type="ECO:0000313" key="23">
    <source>
        <dbReference type="EMBL" id="CRI53849.1"/>
    </source>
</evidence>
<feature type="domain" description="Trigger factor C-terminal" evidence="12">
    <location>
        <begin position="272"/>
        <end position="430"/>
    </location>
</feature>
<evidence type="ECO:0000313" key="16">
    <source>
        <dbReference type="EMBL" id="CRI42973.1"/>
    </source>
</evidence>
<evidence type="ECO:0000256" key="5">
    <source>
        <dbReference type="ARBA" id="ARBA00023110"/>
    </source>
</evidence>
<dbReference type="EMBL" id="LN847008">
    <property type="protein sequence ID" value="CRI41878.1"/>
    <property type="molecule type" value="Genomic_DNA"/>
</dbReference>
<dbReference type="InterPro" id="IPR046357">
    <property type="entry name" value="PPIase_dom_sf"/>
</dbReference>
<dbReference type="InterPro" id="IPR036611">
    <property type="entry name" value="Trigger_fac_ribosome-bd_sf"/>
</dbReference>
<dbReference type="GeneID" id="45050900"/>
<dbReference type="EMBL" id="LN847236">
    <property type="protein sequence ID" value="CRI47493.1"/>
    <property type="molecule type" value="Genomic_DNA"/>
</dbReference>
<keyword evidence="9" id="KW-0132">Cell division</keyword>
<dbReference type="GO" id="GO:0003755">
    <property type="term" value="F:peptidyl-prolyl cis-trans isomerase activity"/>
    <property type="evidence" value="ECO:0007669"/>
    <property type="project" value="UniProtKB-UniRule"/>
</dbReference>
<evidence type="ECO:0000256" key="1">
    <source>
        <dbReference type="ARBA" id="ARBA00000971"/>
    </source>
</evidence>
<dbReference type="EMBL" id="LN847255">
    <property type="protein sequence ID" value="CRI53849.1"/>
    <property type="molecule type" value="Genomic_DNA"/>
</dbReference>
<dbReference type="EMBL" id="LN847227">
    <property type="protein sequence ID" value="CRI46346.1"/>
    <property type="molecule type" value="Genomic_DNA"/>
</dbReference>
<evidence type="ECO:0000313" key="19">
    <source>
        <dbReference type="EMBL" id="CRI47493.1"/>
    </source>
</evidence>
<comment type="function">
    <text evidence="9">Involved in protein export. Acts as a chaperone by maintaining the newly synthesized protein in an open conformation. Functions as a peptidyl-prolyl cis-trans isomerase.</text>
</comment>
<comment type="subcellular location">
    <subcellularLocation>
        <location evidence="9">Cytoplasm</location>
    </subcellularLocation>
    <text evidence="9">About half TF is bound to the ribosome near the polypeptide exit tunnel while the other half is free in the cytoplasm.</text>
</comment>
<dbReference type="InterPro" id="IPR027304">
    <property type="entry name" value="Trigger_fact/SurA_dom_sf"/>
</dbReference>
<protein>
    <recommendedName>
        <fullName evidence="4 9">Trigger factor</fullName>
        <shortName evidence="9">TF</shortName>
        <ecNumber evidence="3 9">5.2.1.8</ecNumber>
    </recommendedName>
    <alternativeName>
        <fullName evidence="8 9">PPIase</fullName>
    </alternativeName>
</protein>
<dbReference type="GO" id="GO:0005737">
    <property type="term" value="C:cytoplasm"/>
    <property type="evidence" value="ECO:0007669"/>
    <property type="project" value="UniProtKB-SubCell"/>
</dbReference>
<dbReference type="InterPro" id="IPR008881">
    <property type="entry name" value="Trigger_fac_ribosome-bd_bac"/>
</dbReference>
<evidence type="ECO:0000313" key="21">
    <source>
        <dbReference type="EMBL" id="CRI50898.1"/>
    </source>
</evidence>
<dbReference type="EMBL" id="LN847240">
    <property type="protein sequence ID" value="CRI50898.1"/>
    <property type="molecule type" value="Genomic_DNA"/>
</dbReference>
<dbReference type="RefSeq" id="WP_010883483.1">
    <property type="nucleotide sequence ID" value="NZ_CP160064.1"/>
</dbReference>
<dbReference type="OrthoDB" id="9767721at2"/>
<evidence type="ECO:0000313" key="17">
    <source>
        <dbReference type="EMBL" id="CRI44090.1"/>
    </source>
</evidence>
<evidence type="ECO:0000256" key="3">
    <source>
        <dbReference type="ARBA" id="ARBA00013194"/>
    </source>
</evidence>
<dbReference type="InterPro" id="IPR008880">
    <property type="entry name" value="Trigger_fac_C"/>
</dbReference>
<keyword evidence="5 9" id="KW-0697">Rotamase</keyword>
<evidence type="ECO:0000313" key="14">
    <source>
        <dbReference type="EMBL" id="CRI40750.1"/>
    </source>
</evidence>
<dbReference type="GO" id="GO:0015031">
    <property type="term" value="P:protein transport"/>
    <property type="evidence" value="ECO:0007669"/>
    <property type="project" value="UniProtKB-UniRule"/>
</dbReference>
<keyword evidence="10" id="KW-0175">Coiled coil</keyword>
<dbReference type="Gene3D" id="3.30.70.1050">
    <property type="entry name" value="Trigger factor ribosome-binding domain"/>
    <property type="match status" value="1"/>
</dbReference>
<evidence type="ECO:0000256" key="2">
    <source>
        <dbReference type="ARBA" id="ARBA00005464"/>
    </source>
</evidence>
<organism evidence="20">
    <name type="scientific">Chlamydia pneumoniae</name>
    <name type="common">Chlamydophila pneumoniae</name>
    <dbReference type="NCBI Taxonomy" id="83558"/>
    <lineage>
        <taxon>Bacteria</taxon>
        <taxon>Pseudomonadati</taxon>
        <taxon>Chlamydiota</taxon>
        <taxon>Chlamydiia</taxon>
        <taxon>Chlamydiales</taxon>
        <taxon>Chlamydiaceae</taxon>
        <taxon>Chlamydia/Chlamydophila group</taxon>
        <taxon>Chlamydia</taxon>
    </lineage>
</organism>
<evidence type="ECO:0000256" key="8">
    <source>
        <dbReference type="ARBA" id="ARBA00029986"/>
    </source>
</evidence>
<dbReference type="SUPFAM" id="SSF54534">
    <property type="entry name" value="FKBP-like"/>
    <property type="match status" value="1"/>
</dbReference>
<evidence type="ECO:0000313" key="15">
    <source>
        <dbReference type="EMBL" id="CRI41878.1"/>
    </source>
</evidence>
<dbReference type="EMBL" id="LN847005">
    <property type="protein sequence ID" value="CRI40750.1"/>
    <property type="molecule type" value="Genomic_DNA"/>
</dbReference>
<accession>A0A0F7XN91</accession>
<dbReference type="SUPFAM" id="SSF109998">
    <property type="entry name" value="Triger factor/SurA peptide-binding domain-like"/>
    <property type="match status" value="1"/>
</dbReference>
<feature type="domain" description="Trigger factor ribosome-binding bacterial" evidence="11">
    <location>
        <begin position="12"/>
        <end position="157"/>
    </location>
</feature>
<dbReference type="EMBL" id="LN849049">
    <property type="protein sequence ID" value="CRI73521.1"/>
    <property type="molecule type" value="Genomic_DNA"/>
</dbReference>
<keyword evidence="9" id="KW-0131">Cell cycle</keyword>
<dbReference type="EC" id="5.2.1.8" evidence="3 9"/>
<evidence type="ECO:0000313" key="20">
    <source>
        <dbReference type="EMBL" id="CRI49770.1"/>
    </source>
</evidence>
<sequence length="442" mass="49840">MPRSLSNEQFSVDLEESPGCIVSALVKVSPEVLNKLNKQALKKIKKEITLPGFRKGKAPDDVIASRYPTNVRKELGELVTQDAYHALSTVGDRRPLSPKAVRSNSITQFDLQEGAKVEFSYEAFPAISDLPWENLSLPQEEAASEISDSDIEKGLTNIGMFFATKTPVERPSQEGDFISISLHVSKSNDENASSAAIFENKYFKLSEEEMTDAFKEKFLGISTGHRVVETITSPEIQSFLRGDTLTFTVNAVIEVSIPEIDDEKARQLQAESLDDLKAKLRIQLEKQAKDKQLQKRFSEAEDALAMLVDFELPTSLLEERISLITREKLLNARLIQYCSDEELEKRKSELIKEAEEDATKALKLLFLTHKIFSDEKLTISREELQYMMDVCSRERFGQQPPKDISNDTLQELVMSARDRLTYSKAIEHVLRKAELLASTPSA</sequence>
<dbReference type="GO" id="GO:0051083">
    <property type="term" value="P:'de novo' cotranslational protein folding"/>
    <property type="evidence" value="ECO:0007669"/>
    <property type="project" value="TreeGrafter"/>
</dbReference>
<dbReference type="Gene3D" id="1.10.3120.10">
    <property type="entry name" value="Trigger factor, C-terminal domain"/>
    <property type="match status" value="1"/>
</dbReference>
<gene>
    <name evidence="9 20" type="primary">tig</name>
    <name evidence="13" type="ORF">BN1224_CV15_C_03200</name>
    <name evidence="16" type="ORF">BN1224_DC9_CA_00210</name>
    <name evidence="15" type="ORF">BN1224_GiD_A_08790</name>
    <name evidence="17" type="ORF">BN1224_H12_EW_00130</name>
    <name evidence="18" type="ORF">BN1224_MUL2216_F_04010</name>
    <name evidence="19" type="ORF">BN1224_Panola_K_01740</name>
    <name evidence="21" type="ORF">BN1224_PB1_B_08670</name>
    <name evidence="20" type="ORF">BN1224_U1271_C_07100</name>
    <name evidence="22" type="ORF">BN1224_UZG1_B_01760</name>
    <name evidence="23" type="ORF">BN1224_Wien2_H_00950</name>
    <name evidence="24" type="ORF">BN1224_YK41_BX_00390</name>
    <name evidence="14" type="ORF">CWL029c_E_01740</name>
</gene>
<evidence type="ECO:0000256" key="10">
    <source>
        <dbReference type="SAM" id="Coils"/>
    </source>
</evidence>
<dbReference type="AlphaFoldDB" id="A0A0F7XN91"/>
<dbReference type="EMBL" id="LN847246">
    <property type="protein sequence ID" value="CRI52027.1"/>
    <property type="molecule type" value="Genomic_DNA"/>
</dbReference>
<dbReference type="GO" id="GO:0051301">
    <property type="term" value="P:cell division"/>
    <property type="evidence" value="ECO:0007669"/>
    <property type="project" value="UniProtKB-KW"/>
</dbReference>
<dbReference type="Pfam" id="PF05698">
    <property type="entry name" value="Trigger_C"/>
    <property type="match status" value="1"/>
</dbReference>
<evidence type="ECO:0000313" key="18">
    <source>
        <dbReference type="EMBL" id="CRI46346.1"/>
    </source>
</evidence>
<dbReference type="PANTHER" id="PTHR30560">
    <property type="entry name" value="TRIGGER FACTOR CHAPERONE AND PEPTIDYL-PROLYL CIS/TRANS ISOMERASE"/>
    <property type="match status" value="1"/>
</dbReference>
<dbReference type="Pfam" id="PF05697">
    <property type="entry name" value="Trigger_N"/>
    <property type="match status" value="1"/>
</dbReference>
<dbReference type="EMBL" id="LN846999">
    <property type="protein sequence ID" value="CRI38487.1"/>
    <property type="molecule type" value="Genomic_DNA"/>
</dbReference>
<evidence type="ECO:0000313" key="22">
    <source>
        <dbReference type="EMBL" id="CRI52027.1"/>
    </source>
</evidence>
<dbReference type="SUPFAM" id="SSF102735">
    <property type="entry name" value="Trigger factor ribosome-binding domain"/>
    <property type="match status" value="1"/>
</dbReference>
<evidence type="ECO:0000259" key="11">
    <source>
        <dbReference type="Pfam" id="PF05697"/>
    </source>
</evidence>
<dbReference type="EMBL" id="LN847244">
    <property type="protein sequence ID" value="CRI49770.1"/>
    <property type="molecule type" value="Genomic_DNA"/>
</dbReference>
<evidence type="ECO:0000313" key="24">
    <source>
        <dbReference type="EMBL" id="CRI73521.1"/>
    </source>
</evidence>